<feature type="compositionally biased region" description="Polar residues" evidence="7">
    <location>
        <begin position="426"/>
        <end position="447"/>
    </location>
</feature>
<feature type="compositionally biased region" description="Basic and acidic residues" evidence="7">
    <location>
        <begin position="748"/>
        <end position="757"/>
    </location>
</feature>
<evidence type="ECO:0000313" key="10">
    <source>
        <dbReference type="EMBL" id="EDV27946.1"/>
    </source>
</evidence>
<dbReference type="CTD" id="6750429"/>
<evidence type="ECO:0000256" key="2">
    <source>
        <dbReference type="ARBA" id="ARBA00022448"/>
    </source>
</evidence>
<keyword evidence="5 8" id="KW-1133">Transmembrane helix</keyword>
<dbReference type="PANTHER" id="PTHR22950">
    <property type="entry name" value="AMINO ACID TRANSPORTER"/>
    <property type="match status" value="1"/>
</dbReference>
<feature type="transmembrane region" description="Helical" evidence="8">
    <location>
        <begin position="375"/>
        <end position="398"/>
    </location>
</feature>
<evidence type="ECO:0000313" key="11">
    <source>
        <dbReference type="Proteomes" id="UP000009022"/>
    </source>
</evidence>
<dbReference type="InParanoid" id="B3RN24"/>
<feature type="compositionally biased region" description="Basic and acidic residues" evidence="7">
    <location>
        <begin position="539"/>
        <end position="557"/>
    </location>
</feature>
<feature type="domain" description="Amino acid transporter transmembrane" evidence="9">
    <location>
        <begin position="11"/>
        <end position="394"/>
    </location>
</feature>
<keyword evidence="4" id="KW-0029">Amino-acid transport</keyword>
<dbReference type="FunCoup" id="B3RN24">
    <property type="interactions" value="435"/>
</dbReference>
<dbReference type="Proteomes" id="UP000009022">
    <property type="component" value="Unassembled WGS sequence"/>
</dbReference>
<sequence length="924" mass="101710">MVQSRDLPFIINLGNSIIGVSVLAIPFCFHQCGIILGSLLLFVSSLLTRLSCDILLRAANSTKKRTYEYLAHHTFGSVGKSLVEVSIIGLLFGTCIAFHVIVGDLSPSIVSVLFGIENTRTLRAIVMVSLAICVALPLSLMRNIQSLSGISAVSLGFYLIFILQIFLSSLPNLITGALTQIHLWKFSGTFHCLPIFLMAFTCQTQLFLVYEALPEPSINVMSSIVSSAVNMVSIVYFLVGFFGYTAFCFDGVKGDVLMNFGNGVVSALIKLGFVLSIVVSFPLAIFPCRASINSLLAKQSSSHDALGSPSFIPHNRFVVITVCIMTSTLIIGILIPQVEIILALTGAIMGTLICYIVPGAMFLHLTPAGAKQRQIAKIVLVIGLFCLVMSSFTIIGQLDVKKAQPRMQVVNVKDKQDKSQNDDGLLNNQMGKDNQKANFNKDSQMIDNNINKAQNNNPPNNNKFPGKDKNQGNPPVVDGNDVKKRDTANNPDDSSHLNNEKSKKDKDSPKKGLLNKEETKKDDKKSSKFTKDQPNGKISKAEADKNLKKKTKDDQRLEPIAPEDSVDDNQKKMIKSLEKKVQDLKDLKKSAEKSIEKSEKFIENQDKSDSSKKGVDGDNHFQKGNRVDSDNDVNLKSSKNIESSGKNMKNGNSIKDDKVEISNGAKDLESDSKKTNLRSDQLKKQDSGLKQDDKVDTKINNGKNVKSKSNNSERKDHQVSKMNSDKENESNNQSDKSDSNDLDTNNKGLEKVADPQRSKSSGELSKDKGDKVSKASDSANHKSQKAKPKDSLNAKAGAHETDGSADGSKTKSEEHHLIQKEKELKRKEVELKDLQLKLKEVELRLEEKAIDGKIKALQKKAGDLKKEIIKETEDEKVDGKLKELQKITGDLKKEIKIKKTEDEKVQHHEASGKKMLKSKAGITA</sequence>
<dbReference type="GeneID" id="6750429"/>
<dbReference type="PANTHER" id="PTHR22950:SF646">
    <property type="entry name" value="SODIUM-COUPLED NEUTRAL AMINO ACID TRANSPORTER 10-RELATED"/>
    <property type="match status" value="1"/>
</dbReference>
<evidence type="ECO:0000256" key="4">
    <source>
        <dbReference type="ARBA" id="ARBA00022970"/>
    </source>
</evidence>
<gene>
    <name evidence="10" type="ORF">TRIADDRAFT_53014</name>
</gene>
<feature type="transmembrane region" description="Helical" evidence="8">
    <location>
        <begin position="222"/>
        <end position="247"/>
    </location>
</feature>
<evidence type="ECO:0000256" key="6">
    <source>
        <dbReference type="ARBA" id="ARBA00023136"/>
    </source>
</evidence>
<keyword evidence="2" id="KW-0813">Transport</keyword>
<dbReference type="HOGENOM" id="CLU_316020_0_0_1"/>
<feature type="compositionally biased region" description="Basic and acidic residues" evidence="7">
    <location>
        <begin position="787"/>
        <end position="826"/>
    </location>
</feature>
<organism evidence="10 11">
    <name type="scientific">Trichoplax adhaerens</name>
    <name type="common">Trichoplax reptans</name>
    <dbReference type="NCBI Taxonomy" id="10228"/>
    <lineage>
        <taxon>Eukaryota</taxon>
        <taxon>Metazoa</taxon>
        <taxon>Placozoa</taxon>
        <taxon>Uniplacotomia</taxon>
        <taxon>Trichoplacea</taxon>
        <taxon>Trichoplacidae</taxon>
        <taxon>Trichoplax</taxon>
    </lineage>
</organism>
<dbReference type="EMBL" id="DS985242">
    <property type="protein sequence ID" value="EDV27946.1"/>
    <property type="molecule type" value="Genomic_DNA"/>
</dbReference>
<feature type="transmembrane region" description="Helical" evidence="8">
    <location>
        <begin position="341"/>
        <end position="363"/>
    </location>
</feature>
<dbReference type="KEGG" id="tad:TRIADDRAFT_53014"/>
<dbReference type="eggNOG" id="KOG1305">
    <property type="taxonomic scope" value="Eukaryota"/>
</dbReference>
<feature type="compositionally biased region" description="Polar residues" evidence="7">
    <location>
        <begin position="632"/>
        <end position="653"/>
    </location>
</feature>
<feature type="compositionally biased region" description="Basic and acidic residues" evidence="7">
    <location>
        <begin position="901"/>
        <end position="912"/>
    </location>
</feature>
<feature type="compositionally biased region" description="Basic and acidic residues" evidence="7">
    <location>
        <begin position="480"/>
        <end position="531"/>
    </location>
</feature>
<proteinExistence type="predicted"/>
<evidence type="ECO:0000256" key="8">
    <source>
        <dbReference type="SAM" id="Phobius"/>
    </source>
</evidence>
<feature type="region of interest" description="Disordered" evidence="7">
    <location>
        <begin position="901"/>
        <end position="924"/>
    </location>
</feature>
<feature type="compositionally biased region" description="Low complexity" evidence="7">
    <location>
        <begin position="448"/>
        <end position="464"/>
    </location>
</feature>
<feature type="transmembrane region" description="Helical" evidence="8">
    <location>
        <begin position="317"/>
        <end position="335"/>
    </location>
</feature>
<feature type="transmembrane region" description="Helical" evidence="8">
    <location>
        <begin position="7"/>
        <end position="27"/>
    </location>
</feature>
<keyword evidence="11" id="KW-1185">Reference proteome</keyword>
<dbReference type="GO" id="GO:0003333">
    <property type="term" value="P:amino acid transmembrane transport"/>
    <property type="evidence" value="ECO:0000318"/>
    <property type="project" value="GO_Central"/>
</dbReference>
<feature type="transmembrane region" description="Helical" evidence="8">
    <location>
        <begin position="188"/>
        <end position="210"/>
    </location>
</feature>
<keyword evidence="3 8" id="KW-0812">Transmembrane</keyword>
<keyword evidence="6 8" id="KW-0472">Membrane</keyword>
<dbReference type="GO" id="GO:0015179">
    <property type="term" value="F:L-amino acid transmembrane transporter activity"/>
    <property type="evidence" value="ECO:0000318"/>
    <property type="project" value="GO_Central"/>
</dbReference>
<feature type="transmembrane region" description="Helical" evidence="8">
    <location>
        <begin position="82"/>
        <end position="102"/>
    </location>
</feature>
<feature type="transmembrane region" description="Helical" evidence="8">
    <location>
        <begin position="122"/>
        <end position="140"/>
    </location>
</feature>
<feature type="compositionally biased region" description="Basic and acidic residues" evidence="7">
    <location>
        <begin position="412"/>
        <end position="421"/>
    </location>
</feature>
<feature type="compositionally biased region" description="Basic and acidic residues" evidence="7">
    <location>
        <begin position="680"/>
        <end position="697"/>
    </location>
</feature>
<name>B3RN24_TRIAD</name>
<feature type="compositionally biased region" description="Basic and acidic residues" evidence="7">
    <location>
        <begin position="568"/>
        <end position="629"/>
    </location>
</feature>
<comment type="subcellular location">
    <subcellularLocation>
        <location evidence="1">Membrane</location>
        <topology evidence="1">Multi-pass membrane protein</topology>
    </subcellularLocation>
</comment>
<feature type="transmembrane region" description="Helical" evidence="8">
    <location>
        <begin position="147"/>
        <end position="168"/>
    </location>
</feature>
<evidence type="ECO:0000259" key="9">
    <source>
        <dbReference type="Pfam" id="PF01490"/>
    </source>
</evidence>
<dbReference type="Pfam" id="PF01490">
    <property type="entry name" value="Aa_trans"/>
    <property type="match status" value="1"/>
</dbReference>
<dbReference type="RefSeq" id="XP_002109780.1">
    <property type="nucleotide sequence ID" value="XM_002109744.1"/>
</dbReference>
<feature type="compositionally biased region" description="Basic and acidic residues" evidence="7">
    <location>
        <begin position="654"/>
        <end position="674"/>
    </location>
</feature>
<dbReference type="OrthoDB" id="513400at2759"/>
<accession>B3RN24</accession>
<dbReference type="STRING" id="10228.B3RN24"/>
<feature type="transmembrane region" description="Helical" evidence="8">
    <location>
        <begin position="267"/>
        <end position="286"/>
    </location>
</feature>
<dbReference type="GO" id="GO:0016020">
    <property type="term" value="C:membrane"/>
    <property type="evidence" value="ECO:0000318"/>
    <property type="project" value="GO_Central"/>
</dbReference>
<dbReference type="InterPro" id="IPR013057">
    <property type="entry name" value="AA_transpt_TM"/>
</dbReference>
<dbReference type="AlphaFoldDB" id="B3RN24"/>
<feature type="region of interest" description="Disordered" evidence="7">
    <location>
        <begin position="411"/>
        <end position="826"/>
    </location>
</feature>
<dbReference type="PhylomeDB" id="B3RN24"/>
<evidence type="ECO:0000256" key="7">
    <source>
        <dbReference type="SAM" id="MobiDB-lite"/>
    </source>
</evidence>
<feature type="compositionally biased region" description="Basic and acidic residues" evidence="7">
    <location>
        <begin position="711"/>
        <end position="739"/>
    </location>
</feature>
<evidence type="ECO:0000256" key="3">
    <source>
        <dbReference type="ARBA" id="ARBA00022692"/>
    </source>
</evidence>
<evidence type="ECO:0000256" key="1">
    <source>
        <dbReference type="ARBA" id="ARBA00004141"/>
    </source>
</evidence>
<feature type="compositionally biased region" description="Basic and acidic residues" evidence="7">
    <location>
        <begin position="764"/>
        <end position="774"/>
    </location>
</feature>
<protein>
    <recommendedName>
        <fullName evidence="9">Amino acid transporter transmembrane domain-containing protein</fullName>
    </recommendedName>
</protein>
<feature type="transmembrane region" description="Helical" evidence="8">
    <location>
        <begin position="33"/>
        <end position="56"/>
    </location>
</feature>
<feature type="compositionally biased region" description="Low complexity" evidence="7">
    <location>
        <begin position="698"/>
        <end position="710"/>
    </location>
</feature>
<reference evidence="10 11" key="1">
    <citation type="journal article" date="2008" name="Nature">
        <title>The Trichoplax genome and the nature of placozoans.</title>
        <authorList>
            <person name="Srivastava M."/>
            <person name="Begovic E."/>
            <person name="Chapman J."/>
            <person name="Putnam N.H."/>
            <person name="Hellsten U."/>
            <person name="Kawashima T."/>
            <person name="Kuo A."/>
            <person name="Mitros T."/>
            <person name="Salamov A."/>
            <person name="Carpenter M.L."/>
            <person name="Signorovitch A.Y."/>
            <person name="Moreno M.A."/>
            <person name="Kamm K."/>
            <person name="Grimwood J."/>
            <person name="Schmutz J."/>
            <person name="Shapiro H."/>
            <person name="Grigoriev I.V."/>
            <person name="Buss L.W."/>
            <person name="Schierwater B."/>
            <person name="Dellaporta S.L."/>
            <person name="Rokhsar D.S."/>
        </authorList>
    </citation>
    <scope>NUCLEOTIDE SEQUENCE [LARGE SCALE GENOMIC DNA]</scope>
    <source>
        <strain evidence="10 11">Grell-BS-1999</strain>
    </source>
</reference>
<evidence type="ECO:0000256" key="5">
    <source>
        <dbReference type="ARBA" id="ARBA00022989"/>
    </source>
</evidence>